<feature type="compositionally biased region" description="Acidic residues" evidence="1">
    <location>
        <begin position="277"/>
        <end position="297"/>
    </location>
</feature>
<feature type="region of interest" description="Disordered" evidence="1">
    <location>
        <begin position="248"/>
        <end position="363"/>
    </location>
</feature>
<dbReference type="PANTHER" id="PTHR33324:SF2">
    <property type="entry name" value="MYB_SANT-LIKE DNA-BINDING DOMAIN-CONTAINING PROTEIN"/>
    <property type="match status" value="1"/>
</dbReference>
<dbReference type="EMBL" id="LWDF02001559">
    <property type="protein sequence ID" value="KAE8237997.1"/>
    <property type="molecule type" value="Genomic_DNA"/>
</dbReference>
<evidence type="ECO:0000313" key="3">
    <source>
        <dbReference type="Proteomes" id="UP000077521"/>
    </source>
</evidence>
<dbReference type="PANTHER" id="PTHR33324">
    <property type="entry name" value="EXPRESSED PROTEIN"/>
    <property type="match status" value="1"/>
</dbReference>
<evidence type="ECO:0000313" key="2">
    <source>
        <dbReference type="EMBL" id="KAE8237997.1"/>
    </source>
</evidence>
<evidence type="ECO:0000256" key="1">
    <source>
        <dbReference type="SAM" id="MobiDB-lite"/>
    </source>
</evidence>
<feature type="compositionally biased region" description="Basic residues" evidence="1">
    <location>
        <begin position="302"/>
        <end position="313"/>
    </location>
</feature>
<keyword evidence="3" id="KW-1185">Reference proteome</keyword>
<reference evidence="2" key="1">
    <citation type="submission" date="2016-04" db="EMBL/GenBank/DDBJ databases">
        <authorList>
            <person name="Nguyen H.D."/>
            <person name="Samba Siva P."/>
            <person name="Cullis J."/>
            <person name="Levesque C.A."/>
            <person name="Hambleton S."/>
        </authorList>
    </citation>
    <scope>NUCLEOTIDE SEQUENCE</scope>
    <source>
        <strain evidence="2">DAOMC 236416</strain>
    </source>
</reference>
<organism evidence="2 3">
    <name type="scientific">Tilletia indica</name>
    <dbReference type="NCBI Taxonomy" id="43049"/>
    <lineage>
        <taxon>Eukaryota</taxon>
        <taxon>Fungi</taxon>
        <taxon>Dikarya</taxon>
        <taxon>Basidiomycota</taxon>
        <taxon>Ustilaginomycotina</taxon>
        <taxon>Exobasidiomycetes</taxon>
        <taxon>Tilletiales</taxon>
        <taxon>Tilletiaceae</taxon>
        <taxon>Tilletia</taxon>
    </lineage>
</organism>
<feature type="compositionally biased region" description="Basic residues" evidence="1">
    <location>
        <begin position="7"/>
        <end position="21"/>
    </location>
</feature>
<reference evidence="2" key="2">
    <citation type="journal article" date="2019" name="IMA Fungus">
        <title>Genome sequencing and comparison of five Tilletia species to identify candidate genes for the detection of regulated species infecting wheat.</title>
        <authorList>
            <person name="Nguyen H.D.T."/>
            <person name="Sultana T."/>
            <person name="Kesanakurti P."/>
            <person name="Hambleton S."/>
        </authorList>
    </citation>
    <scope>NUCLEOTIDE SEQUENCE</scope>
    <source>
        <strain evidence="2">DAOMC 236416</strain>
    </source>
</reference>
<comment type="caution">
    <text evidence="2">The sequence shown here is derived from an EMBL/GenBank/DDBJ whole genome shotgun (WGS) entry which is preliminary data.</text>
</comment>
<accession>A0A177T4W4</accession>
<dbReference type="AlphaFoldDB" id="A0A177T4W4"/>
<dbReference type="Proteomes" id="UP000077521">
    <property type="component" value="Unassembled WGS sequence"/>
</dbReference>
<proteinExistence type="predicted"/>
<feature type="compositionally biased region" description="Basic and acidic residues" evidence="1">
    <location>
        <begin position="314"/>
        <end position="327"/>
    </location>
</feature>
<feature type="compositionally biased region" description="Polar residues" evidence="1">
    <location>
        <begin position="248"/>
        <end position="259"/>
    </location>
</feature>
<feature type="compositionally biased region" description="Basic and acidic residues" evidence="1">
    <location>
        <begin position="342"/>
        <end position="353"/>
    </location>
</feature>
<sequence>MAINKRSASKAPKKSSPKGKKQQTSAAAPAHASSPSSHGTGALSGSGSGGVHSGVSADGGFVAQAQSDSAADVAGAAAAAVTPAVVEPPTGDPATATAATTKTKKKRADAVPQWKNDAAAPGLPSSMTILLTWLQDEGNYDKWKGAEGDSQAVLAADVSQRISEAKTKVERKAFAVVEKIKDLEKKFRQANDFRLQTGQGILDAASATDAEDQEEAMKLAEKSVEDAIINYCPYYYELVEVMSDRISTNPKGSYSSTAASDPAGSLLRGNAVGSGSEDGDDDADLDGEEDKDEDDVMEVGPPKKKVIVGKGRGRPSDTGRKFGKKDASSSTPKRKPSALEAALERRSTDRTQMESELNGARVKSERASTLLALVREIREADYTIEFQDAMEQAKALYENL</sequence>
<protein>
    <submittedName>
        <fullName evidence="2">Uncharacterized protein</fullName>
    </submittedName>
</protein>
<feature type="region of interest" description="Disordered" evidence="1">
    <location>
        <begin position="1"/>
        <end position="121"/>
    </location>
</feature>
<feature type="compositionally biased region" description="Low complexity" evidence="1">
    <location>
        <begin position="24"/>
        <end position="41"/>
    </location>
</feature>
<name>A0A177T4W4_9BASI</name>
<gene>
    <name evidence="2" type="ORF">A4X13_0g8558</name>
</gene>
<feature type="compositionally biased region" description="Gly residues" evidence="1">
    <location>
        <begin position="42"/>
        <end position="52"/>
    </location>
</feature>
<feature type="compositionally biased region" description="Low complexity" evidence="1">
    <location>
        <begin position="53"/>
        <end position="101"/>
    </location>
</feature>